<evidence type="ECO:0000256" key="2">
    <source>
        <dbReference type="ARBA" id="ARBA00022703"/>
    </source>
</evidence>
<reference evidence="4" key="1">
    <citation type="journal article" date="2010" name="BMC Genomics">
        <title>Salmo salar and Esox lucius full-length cDNA sequences reveal changes in evolutionary pressures on a post-tetraploidization genome.</title>
        <authorList>
            <person name="Leong J.S."/>
            <person name="Jantzen S.G."/>
            <person name="von Schalburg K.R."/>
            <person name="Cooper G.A."/>
            <person name="Messmer A.M."/>
            <person name="Liao N.Y."/>
            <person name="Munro S."/>
            <person name="Moore R."/>
            <person name="Holt R.A."/>
            <person name="Jones S.J."/>
            <person name="Davidson W.S."/>
            <person name="Koop B.F."/>
        </authorList>
    </citation>
    <scope>NUCLEOTIDE SEQUENCE</scope>
    <source>
        <tissue evidence="4">Head kidney</tissue>
    </source>
</reference>
<dbReference type="PANTHER" id="PTHR11256:SF10">
    <property type="entry name" value="BCL-2-RELATED PROTEIN A1"/>
    <property type="match status" value="1"/>
</dbReference>
<dbReference type="PANTHER" id="PTHR11256">
    <property type="entry name" value="BCL-2 RELATED"/>
    <property type="match status" value="1"/>
</dbReference>
<dbReference type="GO" id="GO:0097192">
    <property type="term" value="P:extrinsic apoptotic signaling pathway in absence of ligand"/>
    <property type="evidence" value="ECO:0007669"/>
    <property type="project" value="TreeGrafter"/>
</dbReference>
<keyword evidence="2" id="KW-0053">Apoptosis</keyword>
<sequence>MERTAIVFRGFVIRRISTDDPQRHLSPEDLGGESNELEDRQIKDVVSQLLIIADDLNRNAELQHLMSTVQANCAQDVFFSVAREILVDGINWGRVVALFHLAYKLIYLALTQNHLEIIKKIISWFITVHQGTRLRLDQTARRMGGGHQKRVTLAYCVARGGNSFHCRSGLLEENPLT</sequence>
<dbReference type="GO" id="GO:0008053">
    <property type="term" value="P:mitochondrial fusion"/>
    <property type="evidence" value="ECO:0007669"/>
    <property type="project" value="TreeGrafter"/>
</dbReference>
<dbReference type="Gene3D" id="1.10.437.10">
    <property type="entry name" value="Blc2-like"/>
    <property type="match status" value="1"/>
</dbReference>
<reference evidence="4" key="2">
    <citation type="submission" date="2010-07" db="EMBL/GenBank/DDBJ databases">
        <title>Esox lucius ESTs and full-length cDNAs.</title>
        <authorList>
            <consortium name="cGRASP (B.F. Koop &amp; W.S. Davidson)"/>
            <person name="Leong J."/>
            <person name="Jantzen S."/>
            <person name="Cooper G."/>
            <person name="Davidson W.S."/>
            <person name="Koop B.F."/>
        </authorList>
    </citation>
    <scope>NUCLEOTIDE SEQUENCE</scope>
    <source>
        <tissue evidence="4">Head kidney</tissue>
    </source>
</reference>
<dbReference type="GO" id="GO:0051400">
    <property type="term" value="F:BH domain binding"/>
    <property type="evidence" value="ECO:0007669"/>
    <property type="project" value="TreeGrafter"/>
</dbReference>
<name>C1BWE2_ESOLU</name>
<accession>C1BWE2</accession>
<dbReference type="InterPro" id="IPR046371">
    <property type="entry name" value="Bcl-2_BH1-3"/>
</dbReference>
<evidence type="ECO:0000313" key="4">
    <source>
        <dbReference type="EMBL" id="ACO13345.1"/>
    </source>
</evidence>
<proteinExistence type="evidence at transcript level"/>
<dbReference type="GO" id="GO:0015267">
    <property type="term" value="F:channel activity"/>
    <property type="evidence" value="ECO:0007669"/>
    <property type="project" value="TreeGrafter"/>
</dbReference>
<dbReference type="GO" id="GO:0001836">
    <property type="term" value="P:release of cytochrome c from mitochondria"/>
    <property type="evidence" value="ECO:0007669"/>
    <property type="project" value="TreeGrafter"/>
</dbReference>
<dbReference type="InterPro" id="IPR002475">
    <property type="entry name" value="Bcl2-like"/>
</dbReference>
<dbReference type="InterPro" id="IPR036834">
    <property type="entry name" value="Bcl-2-like_sf"/>
</dbReference>
<gene>
    <name evidence="4" type="primary">BAX</name>
</gene>
<dbReference type="AlphaFoldDB" id="C1BWE2"/>
<protein>
    <submittedName>
        <fullName evidence="4">Apoptosis regulator BAX</fullName>
    </submittedName>
</protein>
<dbReference type="InterPro" id="IPR026298">
    <property type="entry name" value="Bcl-2_fam"/>
</dbReference>
<dbReference type="SUPFAM" id="SSF56854">
    <property type="entry name" value="Bcl-2 inhibitors of programmed cell death"/>
    <property type="match status" value="1"/>
</dbReference>
<dbReference type="GO" id="GO:0008630">
    <property type="term" value="P:intrinsic apoptotic signaling pathway in response to DNA damage"/>
    <property type="evidence" value="ECO:0007669"/>
    <property type="project" value="TreeGrafter"/>
</dbReference>
<dbReference type="GO" id="GO:0005741">
    <property type="term" value="C:mitochondrial outer membrane"/>
    <property type="evidence" value="ECO:0007669"/>
    <property type="project" value="TreeGrafter"/>
</dbReference>
<evidence type="ECO:0000259" key="3">
    <source>
        <dbReference type="SMART" id="SM00337"/>
    </source>
</evidence>
<dbReference type="Pfam" id="PF00452">
    <property type="entry name" value="Bcl-2"/>
    <property type="match status" value="1"/>
</dbReference>
<evidence type="ECO:0000256" key="1">
    <source>
        <dbReference type="ARBA" id="ARBA00009458"/>
    </source>
</evidence>
<organism evidence="4">
    <name type="scientific">Esox lucius</name>
    <name type="common">Northern pike</name>
    <dbReference type="NCBI Taxonomy" id="8010"/>
    <lineage>
        <taxon>Eukaryota</taxon>
        <taxon>Metazoa</taxon>
        <taxon>Chordata</taxon>
        <taxon>Craniata</taxon>
        <taxon>Vertebrata</taxon>
        <taxon>Euteleostomi</taxon>
        <taxon>Actinopterygii</taxon>
        <taxon>Neopterygii</taxon>
        <taxon>Teleostei</taxon>
        <taxon>Protacanthopterygii</taxon>
        <taxon>Esociformes</taxon>
        <taxon>Esocidae</taxon>
        <taxon>Esox</taxon>
    </lineage>
</organism>
<feature type="domain" description="Bcl-2 Bcl-2 homology region 1-3" evidence="3">
    <location>
        <begin position="49"/>
        <end position="140"/>
    </location>
</feature>
<dbReference type="PROSITE" id="PS50062">
    <property type="entry name" value="BCL2_FAMILY"/>
    <property type="match status" value="1"/>
</dbReference>
<dbReference type="SMART" id="SM00337">
    <property type="entry name" value="BCL"/>
    <property type="match status" value="1"/>
</dbReference>
<comment type="similarity">
    <text evidence="1">Belongs to the Bcl-2 family.</text>
</comment>
<dbReference type="EMBL" id="BT078921">
    <property type="protein sequence ID" value="ACO13345.1"/>
    <property type="molecule type" value="mRNA"/>
</dbReference>
<dbReference type="GO" id="GO:0042981">
    <property type="term" value="P:regulation of apoptotic process"/>
    <property type="evidence" value="ECO:0007669"/>
    <property type="project" value="InterPro"/>
</dbReference>